<gene>
    <name evidence="2" type="ORF">TRAPUB_3940</name>
</gene>
<comment type="caution">
    <text evidence="2">The sequence shown here is derived from an EMBL/GenBank/DDBJ whole genome shotgun (WGS) entry which is preliminary data.</text>
</comment>
<accession>A0A1M2VCN0</accession>
<dbReference type="Proteomes" id="UP000184267">
    <property type="component" value="Unassembled WGS sequence"/>
</dbReference>
<organism evidence="2 3">
    <name type="scientific">Trametes pubescens</name>
    <name type="common">White-rot fungus</name>
    <dbReference type="NCBI Taxonomy" id="154538"/>
    <lineage>
        <taxon>Eukaryota</taxon>
        <taxon>Fungi</taxon>
        <taxon>Dikarya</taxon>
        <taxon>Basidiomycota</taxon>
        <taxon>Agaricomycotina</taxon>
        <taxon>Agaricomycetes</taxon>
        <taxon>Polyporales</taxon>
        <taxon>Polyporaceae</taxon>
        <taxon>Trametes</taxon>
    </lineage>
</organism>
<protein>
    <submittedName>
        <fullName evidence="2">Uncharacterized protein</fullName>
    </submittedName>
</protein>
<evidence type="ECO:0000313" key="3">
    <source>
        <dbReference type="Proteomes" id="UP000184267"/>
    </source>
</evidence>
<keyword evidence="3" id="KW-1185">Reference proteome</keyword>
<dbReference type="EMBL" id="MNAD01001474">
    <property type="protein sequence ID" value="OJT05276.1"/>
    <property type="molecule type" value="Genomic_DNA"/>
</dbReference>
<sequence length="72" mass="8119">MGEKSRELSRLRFSYCPSKFKRTRKRGGGRPAPTLMIPGAPARSLRNNKPILLRRIPLQTQACRRRGSIGGI</sequence>
<proteinExistence type="predicted"/>
<feature type="region of interest" description="Disordered" evidence="1">
    <location>
        <begin position="21"/>
        <end position="43"/>
    </location>
</feature>
<dbReference type="AlphaFoldDB" id="A0A1M2VCN0"/>
<evidence type="ECO:0000256" key="1">
    <source>
        <dbReference type="SAM" id="MobiDB-lite"/>
    </source>
</evidence>
<reference evidence="2 3" key="1">
    <citation type="submission" date="2016-10" db="EMBL/GenBank/DDBJ databases">
        <title>Genome sequence of the basidiomycete white-rot fungus Trametes pubescens.</title>
        <authorList>
            <person name="Makela M.R."/>
            <person name="Granchi Z."/>
            <person name="Peng M."/>
            <person name="De Vries R.P."/>
            <person name="Grigoriev I."/>
            <person name="Riley R."/>
            <person name="Hilden K."/>
        </authorList>
    </citation>
    <scope>NUCLEOTIDE SEQUENCE [LARGE SCALE GENOMIC DNA]</scope>
    <source>
        <strain evidence="2 3">FBCC735</strain>
    </source>
</reference>
<name>A0A1M2VCN0_TRAPU</name>
<evidence type="ECO:0000313" key="2">
    <source>
        <dbReference type="EMBL" id="OJT05276.1"/>
    </source>
</evidence>